<sequence length="124" mass="13671">MAADNSGVVDQNIDPAHRRHRLVDQTAHIILLAEIRLNGVKAAAQRQHRRPYHGEFTVDADDIAPACAGPASFPVRAGIATGHDGDLTRQVEGVQYHIHLCQLIYWRTMTPPVTSIEGGKQNYN</sequence>
<dbReference type="AlphaFoldDB" id="A0A919LU56"/>
<gene>
    <name evidence="1" type="ORF">KPZU09_20660</name>
</gene>
<reference evidence="1" key="1">
    <citation type="submission" date="2020-10" db="EMBL/GenBank/DDBJ databases">
        <title>Genome Sequence of ESBL Producing Zambian Clinical Strains.</title>
        <authorList>
            <person name="Shawa M."/>
            <person name="Furuta Y."/>
            <person name="Simbotwe M."/>
            <person name="Mulenga E."/>
            <person name="Mubanga M."/>
            <person name="Mulenga G."/>
            <person name="Kaile C."/>
            <person name="Zorigt T."/>
            <person name="Hang'ombe B."/>
            <person name="Higashi H."/>
        </authorList>
    </citation>
    <scope>NUCLEOTIDE SEQUENCE</scope>
    <source>
        <strain evidence="1">Zam_UTH_09</strain>
    </source>
</reference>
<dbReference type="EMBL" id="BNFF01000001">
    <property type="protein sequence ID" value="GHK52330.1"/>
    <property type="molecule type" value="Genomic_DNA"/>
</dbReference>
<organism evidence="1 2">
    <name type="scientific">Klebsiella pneumoniae</name>
    <dbReference type="NCBI Taxonomy" id="573"/>
    <lineage>
        <taxon>Bacteria</taxon>
        <taxon>Pseudomonadati</taxon>
        <taxon>Pseudomonadota</taxon>
        <taxon>Gammaproteobacteria</taxon>
        <taxon>Enterobacterales</taxon>
        <taxon>Enterobacteriaceae</taxon>
        <taxon>Klebsiella/Raoultella group</taxon>
        <taxon>Klebsiella</taxon>
        <taxon>Klebsiella pneumoniae complex</taxon>
    </lineage>
</organism>
<name>A0A919LU56_KLEPN</name>
<accession>A0A919LU56</accession>
<protein>
    <submittedName>
        <fullName evidence="1">Uncharacterized protein</fullName>
    </submittedName>
</protein>
<dbReference type="Proteomes" id="UP000655094">
    <property type="component" value="Unassembled WGS sequence"/>
</dbReference>
<proteinExistence type="predicted"/>
<comment type="caution">
    <text evidence="1">The sequence shown here is derived from an EMBL/GenBank/DDBJ whole genome shotgun (WGS) entry which is preliminary data.</text>
</comment>
<evidence type="ECO:0000313" key="1">
    <source>
        <dbReference type="EMBL" id="GHK52330.1"/>
    </source>
</evidence>
<evidence type="ECO:0000313" key="2">
    <source>
        <dbReference type="Proteomes" id="UP000655094"/>
    </source>
</evidence>